<name>A0A0A9EZF8_ARUDO</name>
<reference evidence="1" key="1">
    <citation type="submission" date="2014-09" db="EMBL/GenBank/DDBJ databases">
        <authorList>
            <person name="Magalhaes I.L.F."/>
            <person name="Oliveira U."/>
            <person name="Santos F.R."/>
            <person name="Vidigal T.H.D.A."/>
            <person name="Brescovit A.D."/>
            <person name="Santos A.J."/>
        </authorList>
    </citation>
    <scope>NUCLEOTIDE SEQUENCE</scope>
    <source>
        <tissue evidence="1">Shoot tissue taken approximately 20 cm above the soil surface</tissue>
    </source>
</reference>
<dbReference type="AlphaFoldDB" id="A0A0A9EZF8"/>
<evidence type="ECO:0000313" key="1">
    <source>
        <dbReference type="EMBL" id="JAE06115.1"/>
    </source>
</evidence>
<accession>A0A0A9EZF8</accession>
<protein>
    <submittedName>
        <fullName evidence="1">Uncharacterized protein</fullName>
    </submittedName>
</protein>
<sequence length="68" mass="7233">MLLSRRIICILLPHRGAGRRSPTPRPNPSLAPPLSVPVARLLLLLRPRDAASPLPEAAIWEGGGGRGP</sequence>
<proteinExistence type="predicted"/>
<dbReference type="EMBL" id="GBRH01191781">
    <property type="protein sequence ID" value="JAE06115.1"/>
    <property type="molecule type" value="Transcribed_RNA"/>
</dbReference>
<reference evidence="1" key="2">
    <citation type="journal article" date="2015" name="Data Brief">
        <title>Shoot transcriptome of the giant reed, Arundo donax.</title>
        <authorList>
            <person name="Barrero R.A."/>
            <person name="Guerrero F.D."/>
            <person name="Moolhuijzen P."/>
            <person name="Goolsby J.A."/>
            <person name="Tidwell J."/>
            <person name="Bellgard S.E."/>
            <person name="Bellgard M.I."/>
        </authorList>
    </citation>
    <scope>NUCLEOTIDE SEQUENCE</scope>
    <source>
        <tissue evidence="1">Shoot tissue taken approximately 20 cm above the soil surface</tissue>
    </source>
</reference>
<organism evidence="1">
    <name type="scientific">Arundo donax</name>
    <name type="common">Giant reed</name>
    <name type="synonym">Donax arundinaceus</name>
    <dbReference type="NCBI Taxonomy" id="35708"/>
    <lineage>
        <taxon>Eukaryota</taxon>
        <taxon>Viridiplantae</taxon>
        <taxon>Streptophyta</taxon>
        <taxon>Embryophyta</taxon>
        <taxon>Tracheophyta</taxon>
        <taxon>Spermatophyta</taxon>
        <taxon>Magnoliopsida</taxon>
        <taxon>Liliopsida</taxon>
        <taxon>Poales</taxon>
        <taxon>Poaceae</taxon>
        <taxon>PACMAD clade</taxon>
        <taxon>Arundinoideae</taxon>
        <taxon>Arundineae</taxon>
        <taxon>Arundo</taxon>
    </lineage>
</organism>